<keyword evidence="3" id="KW-1185">Reference proteome</keyword>
<protein>
    <submittedName>
        <fullName evidence="4">7TM_GPCR_Srx domain-containing protein</fullName>
    </submittedName>
</protein>
<sequence>MHRFSLICSFVERVIATKYCHVYEKQVSRAFPFFLSIICEFIDIISGLVNILLHISILIFSLLGSVVLLYQNKKLEKEYKRNLTGRFIIKDNIRIVKFILPKLLITNLGEAILLLFSLYYGISMKEMQIARGDIIFYCLIISSPTLWNIMNLISKLFLKLNLVKRNSEIIELERKNEGYVYFNNLYQQWELI</sequence>
<proteinExistence type="inferred from homology"/>
<name>A0A0K0FZ00_STRVS</name>
<evidence type="ECO:0000256" key="1">
    <source>
        <dbReference type="ARBA" id="ARBA00006803"/>
    </source>
</evidence>
<dbReference type="Proteomes" id="UP000035680">
    <property type="component" value="Unassembled WGS sequence"/>
</dbReference>
<dbReference type="InterPro" id="IPR004151">
    <property type="entry name" value="7TM_GPCR_serpentine_rcpt_Sre"/>
</dbReference>
<feature type="transmembrane region" description="Helical" evidence="2">
    <location>
        <begin position="134"/>
        <end position="158"/>
    </location>
</feature>
<dbReference type="WBParaSite" id="SVE_1767700.1">
    <property type="protein sequence ID" value="SVE_1767700.1"/>
    <property type="gene ID" value="SVE_1767700"/>
</dbReference>
<evidence type="ECO:0000313" key="4">
    <source>
        <dbReference type="WBParaSite" id="SVE_1767700.1"/>
    </source>
</evidence>
<keyword evidence="2" id="KW-0472">Membrane</keyword>
<dbReference type="GO" id="GO:0007606">
    <property type="term" value="P:sensory perception of chemical stimulus"/>
    <property type="evidence" value="ECO:0007669"/>
    <property type="project" value="InterPro"/>
</dbReference>
<keyword evidence="2" id="KW-1133">Transmembrane helix</keyword>
<evidence type="ECO:0000313" key="3">
    <source>
        <dbReference type="Proteomes" id="UP000035680"/>
    </source>
</evidence>
<dbReference type="GO" id="GO:0016020">
    <property type="term" value="C:membrane"/>
    <property type="evidence" value="ECO:0007669"/>
    <property type="project" value="InterPro"/>
</dbReference>
<comment type="similarity">
    <text evidence="1">Belongs to the nematode receptor-like protein sre family.</text>
</comment>
<evidence type="ECO:0000256" key="2">
    <source>
        <dbReference type="SAM" id="Phobius"/>
    </source>
</evidence>
<keyword evidence="2" id="KW-0812">Transmembrane</keyword>
<reference evidence="4" key="2">
    <citation type="submission" date="2015-08" db="UniProtKB">
        <authorList>
            <consortium name="WormBaseParasite"/>
        </authorList>
    </citation>
    <scope>IDENTIFICATION</scope>
</reference>
<accession>A0A0K0FZ00</accession>
<reference evidence="3" key="1">
    <citation type="submission" date="2014-07" db="EMBL/GenBank/DDBJ databases">
        <authorList>
            <person name="Martin A.A"/>
            <person name="De Silva N."/>
        </authorList>
    </citation>
    <scope>NUCLEOTIDE SEQUENCE</scope>
</reference>
<dbReference type="AlphaFoldDB" id="A0A0K0FZ00"/>
<feature type="transmembrane region" description="Helical" evidence="2">
    <location>
        <begin position="51"/>
        <end position="70"/>
    </location>
</feature>
<feature type="transmembrane region" description="Helical" evidence="2">
    <location>
        <begin position="103"/>
        <end position="122"/>
    </location>
</feature>
<dbReference type="Pfam" id="PF03125">
    <property type="entry name" value="Sre"/>
    <property type="match status" value="1"/>
</dbReference>
<organism evidence="3 4">
    <name type="scientific">Strongyloides venezuelensis</name>
    <name type="common">Threadworm</name>
    <dbReference type="NCBI Taxonomy" id="75913"/>
    <lineage>
        <taxon>Eukaryota</taxon>
        <taxon>Metazoa</taxon>
        <taxon>Ecdysozoa</taxon>
        <taxon>Nematoda</taxon>
        <taxon>Chromadorea</taxon>
        <taxon>Rhabditida</taxon>
        <taxon>Tylenchina</taxon>
        <taxon>Panagrolaimomorpha</taxon>
        <taxon>Strongyloidoidea</taxon>
        <taxon>Strongyloididae</taxon>
        <taxon>Strongyloides</taxon>
    </lineage>
</organism>